<evidence type="ECO:0000256" key="4">
    <source>
        <dbReference type="ARBA" id="ARBA00023015"/>
    </source>
</evidence>
<keyword evidence="3" id="KW-0694">RNA-binding</keyword>
<feature type="compositionally biased region" description="Basic and acidic residues" evidence="7">
    <location>
        <begin position="913"/>
        <end position="923"/>
    </location>
</feature>
<dbReference type="AlphaFoldDB" id="A0A835AYB0"/>
<feature type="domain" description="SURP motif" evidence="8">
    <location>
        <begin position="414"/>
        <end position="456"/>
    </location>
</feature>
<sequence length="1020" mass="113558">MDLEIVGRHALLFDDDATAEVVNSGGSLVPWAAVGAADLLLDRHDVRHLLDRVPPRPRRPYSAAILSIPSSDGVSEAELDRERYLDLPSADGGDEDVGSGDAPPSGINISFLRAWLNSLVLCSRSGTETRQADYSTVHFSYGSSAGSDNPNSLDSYYRPSFYVPEGLLNKLMVGAEMKFLLVMHIVSLQCILTHTETMFLYHVSHLQPPSEKVHQIIARTALYVSEHGGQSEIVLRVKQGNNPTFGFLMPDHNLHSYFRYLVDHPQLLKDDADAVDTNKGNKTVNFEGEHASSGGALSLLGTAYDSGDDDGDTAPPGSKGMDGHVKPASTLPENKEPGKDQRVLSETASASVKSKPLLMKKNPMITGNRIIAAQRVDFEDTITASTTAKSEKTNSGLSETKEMILEPPSFMKCTMEKIVEFILRNGKEFEAKLIEQDRTTGRFPFLLSSNPYHSYYLKFLQETQERFFCPANDFHFQPGELHLKSSKLRYVSVLLFKVLIGFICQENRFSCGSAYDVLHLISELQSKSRGRDSDHKDRRGSSDRRDRSPSQRDDRSSRRRVDRSSRERVDRSSRERDDRRSSMECQDGSYGKEGTRSNAWPTTGMVSSASDRSSAGPSEKQLHQQGKGIFHPVSGVRKEPPRKVTADEAAAIIMAATRGLGAASDSLNTIKGKKEDVQIRGSNDHSSSFGSFSSLQDRDVLSKHISNSEADTSVTSSGQPKKEGFGIIDDDWIANTIAKAVAVAASKEADSSEACMTKEQKMKAERLRRAKMFAAIIKSGGNKMDASAAVSEPTNVFREATPADMNASGLDPQPEAKEREGSSAPIEREGPNLTKPDKDSDDEQNRVRKYRKKHQVESDDEKDESEESYKHSRKRHRSEHSRGHSKDVHKHKHKSRSKNSESRESRHGRHRHSSSEDEHEHRSSKSRHRHRDDDRYSDDEERSRSHRHRREHRSSSKRKHVEEPDQSVQSQGRLEVSPSTSGAKFASDKTHADTDQSSQGATEVPNELRAKIRAMLLETL</sequence>
<dbReference type="OrthoDB" id="5836667at2759"/>
<gene>
    <name evidence="9" type="ORF">HU200_047082</name>
</gene>
<keyword evidence="6" id="KW-0508">mRNA splicing</keyword>
<accession>A0A835AYB0</accession>
<feature type="region of interest" description="Disordered" evidence="7">
    <location>
        <begin position="526"/>
        <end position="626"/>
    </location>
</feature>
<keyword evidence="5" id="KW-0804">Transcription</keyword>
<dbReference type="InterPro" id="IPR000061">
    <property type="entry name" value="Surp"/>
</dbReference>
<evidence type="ECO:0000313" key="9">
    <source>
        <dbReference type="EMBL" id="KAF8676211.1"/>
    </source>
</evidence>
<name>A0A835AYB0_9POAL</name>
<feature type="compositionally biased region" description="Basic residues" evidence="7">
    <location>
        <begin position="944"/>
        <end position="959"/>
    </location>
</feature>
<dbReference type="PANTHER" id="PTHR13161">
    <property type="entry name" value="SPLICING FACTOR SUPPRESSOR OF WHITE APRICOT"/>
    <property type="match status" value="1"/>
</dbReference>
<comment type="caution">
    <text evidence="9">The sequence shown here is derived from an EMBL/GenBank/DDBJ whole genome shotgun (WGS) entry which is preliminary data.</text>
</comment>
<dbReference type="EMBL" id="JACEFO010002174">
    <property type="protein sequence ID" value="KAF8676211.1"/>
    <property type="molecule type" value="Genomic_DNA"/>
</dbReference>
<keyword evidence="1" id="KW-0507">mRNA processing</keyword>
<dbReference type="InterPro" id="IPR035967">
    <property type="entry name" value="SWAP/Surp_sf"/>
</dbReference>
<keyword evidence="10" id="KW-1185">Reference proteome</keyword>
<dbReference type="GO" id="GO:0003723">
    <property type="term" value="F:RNA binding"/>
    <property type="evidence" value="ECO:0007669"/>
    <property type="project" value="UniProtKB-KW"/>
</dbReference>
<feature type="region of interest" description="Disordered" evidence="7">
    <location>
        <begin position="782"/>
        <end position="1007"/>
    </location>
</feature>
<dbReference type="PANTHER" id="PTHR13161:SF15">
    <property type="entry name" value="SPLICING FACTOR, SUPPRESSOR OF WHITE-APRICOT HOMOLOG"/>
    <property type="match status" value="1"/>
</dbReference>
<dbReference type="Proteomes" id="UP000636709">
    <property type="component" value="Unassembled WGS sequence"/>
</dbReference>
<dbReference type="InterPro" id="IPR019147">
    <property type="entry name" value="SWAP_N_domain"/>
</dbReference>
<proteinExistence type="predicted"/>
<dbReference type="Pfam" id="PF01805">
    <property type="entry name" value="Surp"/>
    <property type="match status" value="2"/>
</dbReference>
<dbReference type="FunFam" id="1.10.10.790:FF:000011">
    <property type="entry name" value="Splicing factor, suppressor of white-apricot"/>
    <property type="match status" value="1"/>
</dbReference>
<feature type="compositionally biased region" description="Low complexity" evidence="7">
    <location>
        <begin position="607"/>
        <end position="618"/>
    </location>
</feature>
<dbReference type="SMART" id="SM01141">
    <property type="entry name" value="DRY_EERY"/>
    <property type="match status" value="1"/>
</dbReference>
<evidence type="ECO:0000256" key="7">
    <source>
        <dbReference type="SAM" id="MobiDB-lite"/>
    </source>
</evidence>
<dbReference type="SUPFAM" id="SSF109905">
    <property type="entry name" value="Surp module (SWAP domain)"/>
    <property type="match status" value="2"/>
</dbReference>
<evidence type="ECO:0000256" key="5">
    <source>
        <dbReference type="ARBA" id="ARBA00023163"/>
    </source>
</evidence>
<feature type="compositionally biased region" description="Basic residues" evidence="7">
    <location>
        <begin position="887"/>
        <end position="897"/>
    </location>
</feature>
<keyword evidence="4" id="KW-0805">Transcription regulation</keyword>
<evidence type="ECO:0000259" key="8">
    <source>
        <dbReference type="PROSITE" id="PS50128"/>
    </source>
</evidence>
<evidence type="ECO:0000256" key="2">
    <source>
        <dbReference type="ARBA" id="ARBA00022737"/>
    </source>
</evidence>
<dbReference type="SMART" id="SM00648">
    <property type="entry name" value="SWAP"/>
    <property type="match status" value="2"/>
</dbReference>
<evidence type="ECO:0000313" key="10">
    <source>
        <dbReference type="Proteomes" id="UP000636709"/>
    </source>
</evidence>
<feature type="compositionally biased region" description="Basic and acidic residues" evidence="7">
    <location>
        <begin position="562"/>
        <end position="582"/>
    </location>
</feature>
<dbReference type="Gene3D" id="1.10.10.790">
    <property type="entry name" value="Surp module"/>
    <property type="match status" value="2"/>
</dbReference>
<feature type="compositionally biased region" description="Basic and acidic residues" evidence="7">
    <location>
        <begin position="333"/>
        <end position="343"/>
    </location>
</feature>
<feature type="domain" description="SURP motif" evidence="8">
    <location>
        <begin position="216"/>
        <end position="258"/>
    </location>
</feature>
<reference evidence="9" key="1">
    <citation type="submission" date="2020-07" db="EMBL/GenBank/DDBJ databases">
        <title>Genome sequence and genetic diversity analysis of an under-domesticated orphan crop, white fonio (Digitaria exilis).</title>
        <authorList>
            <person name="Bennetzen J.L."/>
            <person name="Chen S."/>
            <person name="Ma X."/>
            <person name="Wang X."/>
            <person name="Yssel A.E.J."/>
            <person name="Chaluvadi S.R."/>
            <person name="Johnson M."/>
            <person name="Gangashetty P."/>
            <person name="Hamidou F."/>
            <person name="Sanogo M.D."/>
            <person name="Zwaenepoel A."/>
            <person name="Wallace J."/>
            <person name="Van De Peer Y."/>
            <person name="Van Deynze A."/>
        </authorList>
    </citation>
    <scope>NUCLEOTIDE SEQUENCE</scope>
    <source>
        <tissue evidence="9">Leaves</tissue>
    </source>
</reference>
<feature type="compositionally biased region" description="Basic and acidic residues" evidence="7">
    <location>
        <begin position="529"/>
        <end position="556"/>
    </location>
</feature>
<feature type="compositionally biased region" description="Polar residues" evidence="7">
    <location>
        <begin position="596"/>
        <end position="606"/>
    </location>
</feature>
<evidence type="ECO:0000256" key="3">
    <source>
        <dbReference type="ARBA" id="ARBA00022884"/>
    </source>
</evidence>
<feature type="compositionally biased region" description="Basic and acidic residues" evidence="7">
    <location>
        <begin position="814"/>
        <end position="846"/>
    </location>
</feature>
<dbReference type="Pfam" id="PF09750">
    <property type="entry name" value="DRY_EERY"/>
    <property type="match status" value="1"/>
</dbReference>
<keyword evidence="2" id="KW-0677">Repeat</keyword>
<dbReference type="InterPro" id="IPR040397">
    <property type="entry name" value="SWAP"/>
</dbReference>
<evidence type="ECO:0000256" key="1">
    <source>
        <dbReference type="ARBA" id="ARBA00022664"/>
    </source>
</evidence>
<feature type="compositionally biased region" description="Polar residues" evidence="7">
    <location>
        <begin position="966"/>
        <end position="982"/>
    </location>
</feature>
<organism evidence="9 10">
    <name type="scientific">Digitaria exilis</name>
    <dbReference type="NCBI Taxonomy" id="1010633"/>
    <lineage>
        <taxon>Eukaryota</taxon>
        <taxon>Viridiplantae</taxon>
        <taxon>Streptophyta</taxon>
        <taxon>Embryophyta</taxon>
        <taxon>Tracheophyta</taxon>
        <taxon>Spermatophyta</taxon>
        <taxon>Magnoliopsida</taxon>
        <taxon>Liliopsida</taxon>
        <taxon>Poales</taxon>
        <taxon>Poaceae</taxon>
        <taxon>PACMAD clade</taxon>
        <taxon>Panicoideae</taxon>
        <taxon>Panicodae</taxon>
        <taxon>Paniceae</taxon>
        <taxon>Anthephorinae</taxon>
        <taxon>Digitaria</taxon>
    </lineage>
</organism>
<dbReference type="PROSITE" id="PS50128">
    <property type="entry name" value="SURP"/>
    <property type="match status" value="2"/>
</dbReference>
<protein>
    <recommendedName>
        <fullName evidence="8">SURP motif domain-containing protein</fullName>
    </recommendedName>
</protein>
<evidence type="ECO:0000256" key="6">
    <source>
        <dbReference type="ARBA" id="ARBA00023187"/>
    </source>
</evidence>
<dbReference type="GO" id="GO:0000395">
    <property type="term" value="P:mRNA 5'-splice site recognition"/>
    <property type="evidence" value="ECO:0007669"/>
    <property type="project" value="TreeGrafter"/>
</dbReference>
<feature type="region of interest" description="Disordered" evidence="7">
    <location>
        <begin position="297"/>
        <end position="350"/>
    </location>
</feature>